<protein>
    <recommendedName>
        <fullName evidence="2">DUF1559 domain-containing protein</fullName>
    </recommendedName>
</protein>
<dbReference type="InterPro" id="IPR011453">
    <property type="entry name" value="DUF1559"/>
</dbReference>
<feature type="transmembrane region" description="Helical" evidence="1">
    <location>
        <begin position="12"/>
        <end position="35"/>
    </location>
</feature>
<keyword evidence="1" id="KW-0812">Transmembrane</keyword>
<keyword evidence="4" id="KW-1185">Reference proteome</keyword>
<dbReference type="RefSeq" id="WP_171474362.1">
    <property type="nucleotide sequence ID" value="NZ_CP053452.2"/>
</dbReference>
<dbReference type="PANTHER" id="PTHR30093">
    <property type="entry name" value="GENERAL SECRETION PATHWAY PROTEIN G"/>
    <property type="match status" value="1"/>
</dbReference>
<evidence type="ECO:0000256" key="1">
    <source>
        <dbReference type="SAM" id="Phobius"/>
    </source>
</evidence>
<evidence type="ECO:0000259" key="2">
    <source>
        <dbReference type="Pfam" id="PF07596"/>
    </source>
</evidence>
<name>A0A6M5Z1L4_9BACT</name>
<organism evidence="3 4">
    <name type="scientific">Frigoriglobus tundricola</name>
    <dbReference type="NCBI Taxonomy" id="2774151"/>
    <lineage>
        <taxon>Bacteria</taxon>
        <taxon>Pseudomonadati</taxon>
        <taxon>Planctomycetota</taxon>
        <taxon>Planctomycetia</taxon>
        <taxon>Gemmatales</taxon>
        <taxon>Gemmataceae</taxon>
        <taxon>Frigoriglobus</taxon>
    </lineage>
</organism>
<dbReference type="InterPro" id="IPR012902">
    <property type="entry name" value="N_methyl_site"/>
</dbReference>
<dbReference type="KEGG" id="ftj:FTUN_6995"/>
<dbReference type="EMBL" id="CP053452">
    <property type="protein sequence ID" value="QJW99383.1"/>
    <property type="molecule type" value="Genomic_DNA"/>
</dbReference>
<dbReference type="InterPro" id="IPR027558">
    <property type="entry name" value="Pre_pil_HX9DG_C"/>
</dbReference>
<proteinExistence type="predicted"/>
<dbReference type="Proteomes" id="UP000503447">
    <property type="component" value="Chromosome"/>
</dbReference>
<dbReference type="AlphaFoldDB" id="A0A6M5Z1L4"/>
<keyword evidence="1" id="KW-0472">Membrane</keyword>
<dbReference type="NCBIfam" id="TIGR04294">
    <property type="entry name" value="pre_pil_HX9DG"/>
    <property type="match status" value="1"/>
</dbReference>
<keyword evidence="1" id="KW-1133">Transmembrane helix</keyword>
<gene>
    <name evidence="3" type="ORF">FTUN_6995</name>
</gene>
<dbReference type="Pfam" id="PF07596">
    <property type="entry name" value="SBP_bac_10"/>
    <property type="match status" value="1"/>
</dbReference>
<evidence type="ECO:0000313" key="4">
    <source>
        <dbReference type="Proteomes" id="UP000503447"/>
    </source>
</evidence>
<sequence length="326" mass="34679">MRRVHGAGRSAFTLIELLVVIAIIAILIGLLLPAVQKVRESAARMQCVNNLKQHALACHNYASANGDAFPPLYNGGPAANTDWWYSGSPCVSQLFVSLLPYIEQQNVYTQFQNIGNATGSLIDLQASDYGTSIAGGVLLKAHMCPSDPTFGDGYNHAPGVWTSTTYVANFQVFGNPNYGDVYAFNSYGSPSLKSTFSDGTSNTILFAEMYTKQPGGSARMWAHGGWSYAYSPLFAVGKADGTVNYTDGFWYGGTGHVGPNSVPINVSSAVYLASSDYEDMPVTLHSGTMNAALGDGSVRNITSSLSGATWWAACTPAQGEVLGSDW</sequence>
<evidence type="ECO:0000313" key="3">
    <source>
        <dbReference type="EMBL" id="QJW99383.1"/>
    </source>
</evidence>
<dbReference type="NCBIfam" id="TIGR02532">
    <property type="entry name" value="IV_pilin_GFxxxE"/>
    <property type="match status" value="1"/>
</dbReference>
<dbReference type="Pfam" id="PF07963">
    <property type="entry name" value="N_methyl"/>
    <property type="match status" value="1"/>
</dbReference>
<dbReference type="SUPFAM" id="SSF54523">
    <property type="entry name" value="Pili subunits"/>
    <property type="match status" value="1"/>
</dbReference>
<feature type="domain" description="DUF1559" evidence="2">
    <location>
        <begin position="36"/>
        <end position="305"/>
    </location>
</feature>
<dbReference type="PANTHER" id="PTHR30093:SF2">
    <property type="entry name" value="TYPE II SECRETION SYSTEM PROTEIN H"/>
    <property type="match status" value="1"/>
</dbReference>
<dbReference type="Gene3D" id="3.30.700.10">
    <property type="entry name" value="Glycoprotein, Type 4 Pilin"/>
    <property type="match status" value="1"/>
</dbReference>
<accession>A0A6M5Z1L4</accession>
<reference evidence="4" key="1">
    <citation type="submission" date="2020-05" db="EMBL/GenBank/DDBJ databases">
        <title>Frigoriglobus tundricola gen. nov., sp. nov., a psychrotolerant cellulolytic planctomycete of the family Gemmataceae with two divergent copies of 16S rRNA gene.</title>
        <authorList>
            <person name="Kulichevskaya I.S."/>
            <person name="Ivanova A.A."/>
            <person name="Naumoff D.G."/>
            <person name="Beletsky A.V."/>
            <person name="Rijpstra W.I.C."/>
            <person name="Sinninghe Damste J.S."/>
            <person name="Mardanov A.V."/>
            <person name="Ravin N.V."/>
            <person name="Dedysh S.N."/>
        </authorList>
    </citation>
    <scope>NUCLEOTIDE SEQUENCE [LARGE SCALE GENOMIC DNA]</scope>
    <source>
        <strain evidence="4">PL17</strain>
    </source>
</reference>
<dbReference type="InterPro" id="IPR045584">
    <property type="entry name" value="Pilin-like"/>
</dbReference>